<dbReference type="AlphaFoldDB" id="A0A165C9U8"/>
<keyword evidence="1" id="KW-0812">Transmembrane</keyword>
<dbReference type="OrthoDB" id="3046318at2759"/>
<sequence>MEDLKAELLKLVPLFFTLHIVGGHVGLPMLVCTFFASKTTRSNPIIINFCVTWVIYSISFCLLFYGNYTRADHVPAGLCAIQASLVYGSTAMTAVAGLIMVVQIWSTFCAPWGLPYVSSLSRAVKLTIVLSVPYMTLLLCSAASGYVAVTHPDNVIALSGIYCSIETGFFSTSDRSVVLRNDSADSLRI</sequence>
<evidence type="ECO:0000313" key="3">
    <source>
        <dbReference type="Proteomes" id="UP000076871"/>
    </source>
</evidence>
<keyword evidence="1" id="KW-0472">Membrane</keyword>
<dbReference type="RefSeq" id="XP_040760183.1">
    <property type="nucleotide sequence ID" value="XM_040914674.1"/>
</dbReference>
<reference evidence="2 3" key="1">
    <citation type="journal article" date="2016" name="Mol. Biol. Evol.">
        <title>Comparative Genomics of Early-Diverging Mushroom-Forming Fungi Provides Insights into the Origins of Lignocellulose Decay Capabilities.</title>
        <authorList>
            <person name="Nagy L.G."/>
            <person name="Riley R."/>
            <person name="Tritt A."/>
            <person name="Adam C."/>
            <person name="Daum C."/>
            <person name="Floudas D."/>
            <person name="Sun H."/>
            <person name="Yadav J.S."/>
            <person name="Pangilinan J."/>
            <person name="Larsson K.H."/>
            <person name="Matsuura K."/>
            <person name="Barry K."/>
            <person name="Labutti K."/>
            <person name="Kuo R."/>
            <person name="Ohm R.A."/>
            <person name="Bhattacharya S.S."/>
            <person name="Shirouzu T."/>
            <person name="Yoshinaga Y."/>
            <person name="Martin F.M."/>
            <person name="Grigoriev I.V."/>
            <person name="Hibbett D.S."/>
        </authorList>
    </citation>
    <scope>NUCLEOTIDE SEQUENCE [LARGE SCALE GENOMIC DNA]</scope>
    <source>
        <strain evidence="2 3">93-53</strain>
    </source>
</reference>
<feature type="transmembrane region" description="Helical" evidence="1">
    <location>
        <begin position="45"/>
        <end position="65"/>
    </location>
</feature>
<feature type="transmembrane region" description="Helical" evidence="1">
    <location>
        <begin position="85"/>
        <end position="114"/>
    </location>
</feature>
<dbReference type="GeneID" id="63831701"/>
<dbReference type="Proteomes" id="UP000076871">
    <property type="component" value="Unassembled WGS sequence"/>
</dbReference>
<dbReference type="InParanoid" id="A0A165C9U8"/>
<accession>A0A165C9U8</accession>
<name>A0A165C9U8_9APHY</name>
<keyword evidence="3" id="KW-1185">Reference proteome</keyword>
<dbReference type="STRING" id="1314785.A0A165C9U8"/>
<proteinExistence type="predicted"/>
<evidence type="ECO:0000313" key="2">
    <source>
        <dbReference type="EMBL" id="KZT02443.1"/>
    </source>
</evidence>
<feature type="transmembrane region" description="Helical" evidence="1">
    <location>
        <begin position="126"/>
        <end position="149"/>
    </location>
</feature>
<organism evidence="2 3">
    <name type="scientific">Laetiporus sulphureus 93-53</name>
    <dbReference type="NCBI Taxonomy" id="1314785"/>
    <lineage>
        <taxon>Eukaryota</taxon>
        <taxon>Fungi</taxon>
        <taxon>Dikarya</taxon>
        <taxon>Basidiomycota</taxon>
        <taxon>Agaricomycotina</taxon>
        <taxon>Agaricomycetes</taxon>
        <taxon>Polyporales</taxon>
        <taxon>Laetiporus</taxon>
    </lineage>
</organism>
<keyword evidence="1" id="KW-1133">Transmembrane helix</keyword>
<evidence type="ECO:0000256" key="1">
    <source>
        <dbReference type="SAM" id="Phobius"/>
    </source>
</evidence>
<feature type="transmembrane region" description="Helical" evidence="1">
    <location>
        <begin position="12"/>
        <end position="36"/>
    </location>
</feature>
<gene>
    <name evidence="2" type="ORF">LAESUDRAFT_815296</name>
</gene>
<dbReference type="EMBL" id="KV427652">
    <property type="protein sequence ID" value="KZT02443.1"/>
    <property type="molecule type" value="Genomic_DNA"/>
</dbReference>
<protein>
    <submittedName>
        <fullName evidence="2">Uncharacterized protein</fullName>
    </submittedName>
</protein>